<reference evidence="1 2" key="1">
    <citation type="journal article" date="2019" name="Int. J. Syst. Evol. Microbiol.">
        <title>The Global Catalogue of Microorganisms (GCM) 10K type strain sequencing project: providing services to taxonomists for standard genome sequencing and annotation.</title>
        <authorList>
            <consortium name="The Broad Institute Genomics Platform"/>
            <consortium name="The Broad Institute Genome Sequencing Center for Infectious Disease"/>
            <person name="Wu L."/>
            <person name="Ma J."/>
        </authorList>
    </citation>
    <scope>NUCLEOTIDE SEQUENCE [LARGE SCALE GENOMIC DNA]</scope>
    <source>
        <strain evidence="1 2">JCM 14319</strain>
    </source>
</reference>
<accession>A0ABN2KYT2</accession>
<comment type="caution">
    <text evidence="1">The sequence shown here is derived from an EMBL/GenBank/DDBJ whole genome shotgun (WGS) entry which is preliminary data.</text>
</comment>
<evidence type="ECO:0000313" key="2">
    <source>
        <dbReference type="Proteomes" id="UP001500506"/>
    </source>
</evidence>
<organism evidence="1 2">
    <name type="scientific">Agromyces humatus</name>
    <dbReference type="NCBI Taxonomy" id="279573"/>
    <lineage>
        <taxon>Bacteria</taxon>
        <taxon>Bacillati</taxon>
        <taxon>Actinomycetota</taxon>
        <taxon>Actinomycetes</taxon>
        <taxon>Micrococcales</taxon>
        <taxon>Microbacteriaceae</taxon>
        <taxon>Agromyces</taxon>
    </lineage>
</organism>
<sequence>MTRLHLLGDALPPLPPPARSRDDAAALALWLRGWDACAAWLWPQLDRANRDADLWYERANNTPTALAEIRQRRLDAHFEQEWERFSTAHHNTAPAPAGHHERH</sequence>
<evidence type="ECO:0000313" key="1">
    <source>
        <dbReference type="EMBL" id="GAA1769754.1"/>
    </source>
</evidence>
<proteinExistence type="predicted"/>
<keyword evidence="2" id="KW-1185">Reference proteome</keyword>
<protein>
    <submittedName>
        <fullName evidence="1">Uncharacterized protein</fullName>
    </submittedName>
</protein>
<dbReference type="Proteomes" id="UP001500506">
    <property type="component" value="Unassembled WGS sequence"/>
</dbReference>
<dbReference type="RefSeq" id="WP_232499626.1">
    <property type="nucleotide sequence ID" value="NZ_BAAANH010000008.1"/>
</dbReference>
<dbReference type="EMBL" id="BAAANH010000008">
    <property type="protein sequence ID" value="GAA1769754.1"/>
    <property type="molecule type" value="Genomic_DNA"/>
</dbReference>
<gene>
    <name evidence="1" type="ORF">GCM10009747_33650</name>
</gene>
<name>A0ABN2KYT2_9MICO</name>